<evidence type="ECO:0000256" key="2">
    <source>
        <dbReference type="ARBA" id="ARBA00022840"/>
    </source>
</evidence>
<keyword evidence="2" id="KW-0067">ATP-binding</keyword>
<dbReference type="Gene3D" id="1.10.510.10">
    <property type="entry name" value="Transferase(Phosphotransferase) domain 1"/>
    <property type="match status" value="1"/>
</dbReference>
<keyword evidence="6" id="KW-1185">Reference proteome</keyword>
<evidence type="ECO:0000313" key="5">
    <source>
        <dbReference type="EMBL" id="KAK3007463.1"/>
    </source>
</evidence>
<keyword evidence="1" id="KW-0547">Nucleotide-binding</keyword>
<dbReference type="InterPro" id="IPR000719">
    <property type="entry name" value="Prot_kinase_dom"/>
</dbReference>
<dbReference type="SUPFAM" id="SSF56112">
    <property type="entry name" value="Protein kinase-like (PK-like)"/>
    <property type="match status" value="1"/>
</dbReference>
<dbReference type="SMART" id="SM00220">
    <property type="entry name" value="S_TKc"/>
    <property type="match status" value="1"/>
</dbReference>
<comment type="caution">
    <text evidence="5">The sequence shown here is derived from an EMBL/GenBank/DDBJ whole genome shotgun (WGS) entry which is preliminary data.</text>
</comment>
<evidence type="ECO:0000256" key="1">
    <source>
        <dbReference type="ARBA" id="ARBA00022741"/>
    </source>
</evidence>
<sequence>MGKLSRQNLIGKLFCSFFEQTRAKPLGYGVHHMAEKAASRAIETLSGFPLSASARLKNYVATRWYRAPELCGSFFSNYTPAMDIWSIGFIFAELLTGKPLFLERNVVHELDIMTDFLGTPSPEALARARRYLSSMRKKKPIPFSHRFPNASPFALRLLKRMLAFEPKDWPSAEENLAKVEKEPSAQPVTKMEFEFQRRRIMKEDVRELTYREILEYHPQMLKEHLDGTEPIDLTYPSICDGCGPTVQWDREDRTCHEVGLMGTDMKQKQGNALQFHSTQANTKLPHKRTRKTPVKENQ</sequence>
<protein>
    <recommendedName>
        <fullName evidence="4">Protein kinase domain-containing protein</fullName>
    </recommendedName>
</protein>
<dbReference type="FunFam" id="1.10.510.10:FF:001849">
    <property type="match status" value="1"/>
</dbReference>
<dbReference type="Proteomes" id="UP001188597">
    <property type="component" value="Unassembled WGS sequence"/>
</dbReference>
<dbReference type="InterPro" id="IPR050117">
    <property type="entry name" value="MAPK"/>
</dbReference>
<feature type="region of interest" description="Disordered" evidence="3">
    <location>
        <begin position="276"/>
        <end position="298"/>
    </location>
</feature>
<dbReference type="AlphaFoldDB" id="A0AA88VGH3"/>
<dbReference type="GO" id="GO:0004672">
    <property type="term" value="F:protein kinase activity"/>
    <property type="evidence" value="ECO:0007669"/>
    <property type="project" value="InterPro"/>
</dbReference>
<evidence type="ECO:0000259" key="4">
    <source>
        <dbReference type="PROSITE" id="PS50011"/>
    </source>
</evidence>
<feature type="domain" description="Protein kinase" evidence="4">
    <location>
        <begin position="1"/>
        <end position="189"/>
    </location>
</feature>
<dbReference type="Pfam" id="PF00069">
    <property type="entry name" value="Pkinase"/>
    <property type="match status" value="1"/>
</dbReference>
<reference evidence="5" key="1">
    <citation type="submission" date="2022-12" db="EMBL/GenBank/DDBJ databases">
        <title>Draft genome assemblies for two species of Escallonia (Escalloniales).</title>
        <authorList>
            <person name="Chanderbali A."/>
            <person name="Dervinis C."/>
            <person name="Anghel I."/>
            <person name="Soltis D."/>
            <person name="Soltis P."/>
            <person name="Zapata F."/>
        </authorList>
    </citation>
    <scope>NUCLEOTIDE SEQUENCE</scope>
    <source>
        <strain evidence="5">UCBG64.0493</strain>
        <tissue evidence="5">Leaf</tissue>
    </source>
</reference>
<name>A0AA88VGH3_9ASTE</name>
<dbReference type="GO" id="GO:0005524">
    <property type="term" value="F:ATP binding"/>
    <property type="evidence" value="ECO:0007669"/>
    <property type="project" value="UniProtKB-KW"/>
</dbReference>
<dbReference type="PANTHER" id="PTHR24055">
    <property type="entry name" value="MITOGEN-ACTIVATED PROTEIN KINASE"/>
    <property type="match status" value="1"/>
</dbReference>
<dbReference type="Gene3D" id="3.30.200.20">
    <property type="entry name" value="Phosphorylase Kinase, domain 1"/>
    <property type="match status" value="1"/>
</dbReference>
<evidence type="ECO:0000256" key="3">
    <source>
        <dbReference type="SAM" id="MobiDB-lite"/>
    </source>
</evidence>
<evidence type="ECO:0000313" key="6">
    <source>
        <dbReference type="Proteomes" id="UP001188597"/>
    </source>
</evidence>
<organism evidence="5 6">
    <name type="scientific">Escallonia herrerae</name>
    <dbReference type="NCBI Taxonomy" id="1293975"/>
    <lineage>
        <taxon>Eukaryota</taxon>
        <taxon>Viridiplantae</taxon>
        <taxon>Streptophyta</taxon>
        <taxon>Embryophyta</taxon>
        <taxon>Tracheophyta</taxon>
        <taxon>Spermatophyta</taxon>
        <taxon>Magnoliopsida</taxon>
        <taxon>eudicotyledons</taxon>
        <taxon>Gunneridae</taxon>
        <taxon>Pentapetalae</taxon>
        <taxon>asterids</taxon>
        <taxon>campanulids</taxon>
        <taxon>Escalloniales</taxon>
        <taxon>Escalloniaceae</taxon>
        <taxon>Escallonia</taxon>
    </lineage>
</organism>
<accession>A0AA88VGH3</accession>
<dbReference type="PROSITE" id="PS50011">
    <property type="entry name" value="PROTEIN_KINASE_DOM"/>
    <property type="match status" value="1"/>
</dbReference>
<dbReference type="InterPro" id="IPR011009">
    <property type="entry name" value="Kinase-like_dom_sf"/>
</dbReference>
<dbReference type="EMBL" id="JAVXUP010001863">
    <property type="protein sequence ID" value="KAK3007463.1"/>
    <property type="molecule type" value="Genomic_DNA"/>
</dbReference>
<proteinExistence type="predicted"/>
<gene>
    <name evidence="5" type="ORF">RJ639_014869</name>
</gene>